<name>A0ABQ6HCK7_9GAMM</name>
<feature type="signal peptide" evidence="1">
    <location>
        <begin position="1"/>
        <end position="17"/>
    </location>
</feature>
<evidence type="ECO:0000256" key="1">
    <source>
        <dbReference type="SAM" id="SignalP"/>
    </source>
</evidence>
<evidence type="ECO:0000313" key="2">
    <source>
        <dbReference type="EMBL" id="GLX85842.1"/>
    </source>
</evidence>
<accession>A0ABQ6HCK7</accession>
<evidence type="ECO:0008006" key="4">
    <source>
        <dbReference type="Google" id="ProtNLM"/>
    </source>
</evidence>
<organism evidence="2 3">
    <name type="scientific">Thalassotalea loyana</name>
    <dbReference type="NCBI Taxonomy" id="280483"/>
    <lineage>
        <taxon>Bacteria</taxon>
        <taxon>Pseudomonadati</taxon>
        <taxon>Pseudomonadota</taxon>
        <taxon>Gammaproteobacteria</taxon>
        <taxon>Alteromonadales</taxon>
        <taxon>Colwelliaceae</taxon>
        <taxon>Thalassotalea</taxon>
    </lineage>
</organism>
<comment type="caution">
    <text evidence="2">The sequence shown here is derived from an EMBL/GenBank/DDBJ whole genome shotgun (WGS) entry which is preliminary data.</text>
</comment>
<proteinExistence type="predicted"/>
<dbReference type="RefSeq" id="WP_284298333.1">
    <property type="nucleotide sequence ID" value="NZ_BSSV01000004.1"/>
</dbReference>
<feature type="chain" id="PRO_5046380398" description="Big-1 domain-containing protein" evidence="1">
    <location>
        <begin position="18"/>
        <end position="478"/>
    </location>
</feature>
<dbReference type="PROSITE" id="PS51257">
    <property type="entry name" value="PROKAR_LIPOPROTEIN"/>
    <property type="match status" value="1"/>
</dbReference>
<reference evidence="2 3" key="1">
    <citation type="submission" date="2023-03" db="EMBL/GenBank/DDBJ databases">
        <title>Thalassotalea loyana LMG 22536T draft genome sequence.</title>
        <authorList>
            <person name="Sawabe T."/>
        </authorList>
    </citation>
    <scope>NUCLEOTIDE SEQUENCE [LARGE SCALE GENOMIC DNA]</scope>
    <source>
        <strain evidence="2 3">LMG 22536</strain>
    </source>
</reference>
<gene>
    <name evidence="2" type="ORF">tloyanaT_20940</name>
</gene>
<keyword evidence="1" id="KW-0732">Signal</keyword>
<dbReference type="EMBL" id="BSSV01000004">
    <property type="protein sequence ID" value="GLX85842.1"/>
    <property type="molecule type" value="Genomic_DNA"/>
</dbReference>
<protein>
    <recommendedName>
        <fullName evidence="4">Big-1 domain-containing protein</fullName>
    </recommendedName>
</protein>
<dbReference type="Proteomes" id="UP001157134">
    <property type="component" value="Unassembled WGS sequence"/>
</dbReference>
<evidence type="ECO:0000313" key="3">
    <source>
        <dbReference type="Proteomes" id="UP001157134"/>
    </source>
</evidence>
<sequence>MKFNAVFVAITSSLLFSCGGGGGSSSTATNGGSVDQGSTPNLNTLTVSAVYQDACGNETPVSNASLVIHDANFGNEEVISANANGVITYATASDSRDISVVMPTLGDVQGVTPIEMYTVIDQPMSDELNYRIYTNETGQCECQDIEILATVPQRATDFPSGGFLDDVNGYSMTPSLGAARFRDIEICKPIQGDYNPISIMLTYSDPEEAFGAFINDFSQPQITVQPNLYGSEVLINTDAQNSTQALTFSDGEGLFRNYVFSHEDKPLYVFDHEDKDYFSVSSYYFEDVNTGTGADRAQMFYFNRLDTENNNQTFDLPIEYVDYSELANVVSGVSETYDLSNYQNYDYLSISVDAFSQGQSVIYWFLTAPTSGTVPSFENLDTNQFIPDAQVESLVDNARFNIALGGYEGINSYQDFLTNSTPVESRTSEAWNHFHYARLGIVLSNLDLGPLSQFSEVTKSLTQGKATVTPVKNKAPIL</sequence>
<keyword evidence="3" id="KW-1185">Reference proteome</keyword>